<keyword evidence="1" id="KW-0812">Transmembrane</keyword>
<dbReference type="RefSeq" id="WP_114365750.1">
    <property type="nucleotide sequence ID" value="NZ_BHZF01000001.1"/>
</dbReference>
<dbReference type="Proteomes" id="UP000253517">
    <property type="component" value="Unassembled WGS sequence"/>
</dbReference>
<protein>
    <recommendedName>
        <fullName evidence="4">Glycosyltransferase RgtA/B/C/D-like domain-containing protein</fullName>
    </recommendedName>
</protein>
<comment type="caution">
    <text evidence="2">The sequence shown here is derived from an EMBL/GenBank/DDBJ whole genome shotgun (WGS) entry which is preliminary data.</text>
</comment>
<feature type="transmembrane region" description="Helical" evidence="1">
    <location>
        <begin position="265"/>
        <end position="283"/>
    </location>
</feature>
<name>A0A369AB95_9FLAO</name>
<dbReference type="EMBL" id="QPJS01000001">
    <property type="protein sequence ID" value="RCX05347.1"/>
    <property type="molecule type" value="Genomic_DNA"/>
</dbReference>
<feature type="transmembrane region" description="Helical" evidence="1">
    <location>
        <begin position="129"/>
        <end position="148"/>
    </location>
</feature>
<evidence type="ECO:0000313" key="2">
    <source>
        <dbReference type="EMBL" id="RCX05347.1"/>
    </source>
</evidence>
<dbReference type="AlphaFoldDB" id="A0A369AB95"/>
<gene>
    <name evidence="2" type="ORF">DES35_101632</name>
</gene>
<keyword evidence="3" id="KW-1185">Reference proteome</keyword>
<feature type="transmembrane region" description="Helical" evidence="1">
    <location>
        <begin position="101"/>
        <end position="122"/>
    </location>
</feature>
<keyword evidence="1" id="KW-1133">Transmembrane helix</keyword>
<evidence type="ECO:0000256" key="1">
    <source>
        <dbReference type="SAM" id="Phobius"/>
    </source>
</evidence>
<organism evidence="2 3">
    <name type="scientific">Schleiferia thermophila</name>
    <dbReference type="NCBI Taxonomy" id="884107"/>
    <lineage>
        <taxon>Bacteria</taxon>
        <taxon>Pseudomonadati</taxon>
        <taxon>Bacteroidota</taxon>
        <taxon>Flavobacteriia</taxon>
        <taxon>Flavobacteriales</taxon>
        <taxon>Schleiferiaceae</taxon>
        <taxon>Schleiferia</taxon>
    </lineage>
</organism>
<accession>A0A369AB95</accession>
<keyword evidence="1" id="KW-0472">Membrane</keyword>
<sequence length="642" mass="74198">MATENQSLWQVQMSVGLTFETYSSLVNRLPNQSKHLNLLIFLAIYAVGLSVYSFMFDTFEGGRDNYAHFFISKYSWKYPRLLLDHWGKPAFTLVSSPFAQIGIRSVVIMNVILSAFTGYILFKTAIKTYTISSAFAGCLLLLFSPYFFVISASAMTEMMASTVIALVLYFVANKRFTAASIVFSSLVLIRTETFVFYPLIIAFFIYHKKYTDIPYLFLFPTLYTIAGFFYYNDPLWLISKSPYRGSVDVYGTGSILHFVKNLPVLIGWPFLLILTASILWFIVNRIQKKKLKEEPLLLLANGLWMLHLAAHSYAYWRGGHASMGLLRVFVPVIPAMAMVATAGIHHMLRKPRCLKSQLRGKIALMVLSMAQIAQPWIHLPIPYRYDEADKAMLAALDWYQQHNSSERKLYYYDLLIPYYLNLNPFDTTVCVEKFDFKEPSFNGENMVLYDTRFGAIEGMSNPKDFLYHPNLQLIQYFAPKITEKTFNGSDYEIFLFKTLNEKNSVDNIRTLDSLKTHKYKNKIPLFSNPFFAYGQDEFFEIFNADISEMISGKTFNILHINAKLRNLSRTDGLGFCISVEQGGEIKEFMSFPMDEWIDKRYRDQLLSGFNGFILKIFIWNQQKKTVEIEFDKLEVSLAEKIY</sequence>
<reference evidence="2 3" key="1">
    <citation type="submission" date="2018-07" db="EMBL/GenBank/DDBJ databases">
        <title>Genomic Encyclopedia of Type Strains, Phase IV (KMG-IV): sequencing the most valuable type-strain genomes for metagenomic binning, comparative biology and taxonomic classification.</title>
        <authorList>
            <person name="Goeker M."/>
        </authorList>
    </citation>
    <scope>NUCLEOTIDE SEQUENCE [LARGE SCALE GENOMIC DNA]</scope>
    <source>
        <strain evidence="2 3">DSM 21410</strain>
    </source>
</reference>
<feature type="transmembrane region" description="Helical" evidence="1">
    <location>
        <begin position="328"/>
        <end position="348"/>
    </location>
</feature>
<feature type="transmembrane region" description="Helical" evidence="1">
    <location>
        <begin position="213"/>
        <end position="231"/>
    </location>
</feature>
<evidence type="ECO:0008006" key="4">
    <source>
        <dbReference type="Google" id="ProtNLM"/>
    </source>
</evidence>
<feature type="transmembrane region" description="Helical" evidence="1">
    <location>
        <begin position="179"/>
        <end position="207"/>
    </location>
</feature>
<feature type="transmembrane region" description="Helical" evidence="1">
    <location>
        <begin position="36"/>
        <end position="55"/>
    </location>
</feature>
<evidence type="ECO:0000313" key="3">
    <source>
        <dbReference type="Proteomes" id="UP000253517"/>
    </source>
</evidence>
<proteinExistence type="predicted"/>